<dbReference type="PANTHER" id="PTHR45947:SF3">
    <property type="entry name" value="SULFOQUINOVOSYL TRANSFERASE SQD2"/>
    <property type="match status" value="1"/>
</dbReference>
<organism evidence="3 4">
    <name type="scientific">Rheinheimera tilapiae</name>
    <dbReference type="NCBI Taxonomy" id="875043"/>
    <lineage>
        <taxon>Bacteria</taxon>
        <taxon>Pseudomonadati</taxon>
        <taxon>Pseudomonadota</taxon>
        <taxon>Gammaproteobacteria</taxon>
        <taxon>Chromatiales</taxon>
        <taxon>Chromatiaceae</taxon>
        <taxon>Rheinheimera</taxon>
    </lineage>
</organism>
<keyword evidence="4" id="KW-1185">Reference proteome</keyword>
<proteinExistence type="predicted"/>
<dbReference type="Pfam" id="PF00534">
    <property type="entry name" value="Glycos_transf_1"/>
    <property type="match status" value="1"/>
</dbReference>
<comment type="caution">
    <text evidence="3">The sequence shown here is derived from an EMBL/GenBank/DDBJ whole genome shotgun (WGS) entry which is preliminary data.</text>
</comment>
<evidence type="ECO:0000259" key="1">
    <source>
        <dbReference type="Pfam" id="PF00534"/>
    </source>
</evidence>
<feature type="domain" description="Glycosyl transferase family 1" evidence="1">
    <location>
        <begin position="142"/>
        <end position="288"/>
    </location>
</feature>
<protein>
    <submittedName>
        <fullName evidence="3">Glycosyltransferase family 4 protein</fullName>
        <ecNumber evidence="3">2.4.-.-</ecNumber>
    </submittedName>
</protein>
<dbReference type="SUPFAM" id="SSF53756">
    <property type="entry name" value="UDP-Glycosyltransferase/glycogen phosphorylase"/>
    <property type="match status" value="1"/>
</dbReference>
<dbReference type="Proteomes" id="UP001589813">
    <property type="component" value="Unassembled WGS sequence"/>
</dbReference>
<name>A0ABV6BGG8_9GAMM</name>
<dbReference type="RefSeq" id="WP_377246840.1">
    <property type="nucleotide sequence ID" value="NZ_JBHLXP010000005.1"/>
</dbReference>
<dbReference type="Pfam" id="PF13439">
    <property type="entry name" value="Glyco_transf_4"/>
    <property type="match status" value="1"/>
</dbReference>
<evidence type="ECO:0000313" key="3">
    <source>
        <dbReference type="EMBL" id="MFC0049966.1"/>
    </source>
</evidence>
<accession>A0ABV6BGG8</accession>
<gene>
    <name evidence="3" type="ORF">ACFFJP_16815</name>
</gene>
<dbReference type="InterPro" id="IPR050194">
    <property type="entry name" value="Glycosyltransferase_grp1"/>
</dbReference>
<feature type="domain" description="Glycosyltransferase subfamily 4-like N-terminal" evidence="2">
    <location>
        <begin position="25"/>
        <end position="132"/>
    </location>
</feature>
<dbReference type="InterPro" id="IPR028098">
    <property type="entry name" value="Glyco_trans_4-like_N"/>
</dbReference>
<dbReference type="PANTHER" id="PTHR45947">
    <property type="entry name" value="SULFOQUINOVOSYL TRANSFERASE SQD2"/>
    <property type="match status" value="1"/>
</dbReference>
<evidence type="ECO:0000259" key="2">
    <source>
        <dbReference type="Pfam" id="PF13439"/>
    </source>
</evidence>
<dbReference type="CDD" id="cd03801">
    <property type="entry name" value="GT4_PimA-like"/>
    <property type="match status" value="1"/>
</dbReference>
<dbReference type="Gene3D" id="3.40.50.2000">
    <property type="entry name" value="Glycogen Phosphorylase B"/>
    <property type="match status" value="2"/>
</dbReference>
<reference evidence="3 4" key="1">
    <citation type="submission" date="2024-09" db="EMBL/GenBank/DDBJ databases">
        <authorList>
            <person name="Sun Q."/>
            <person name="Mori K."/>
        </authorList>
    </citation>
    <scope>NUCLEOTIDE SEQUENCE [LARGE SCALE GENOMIC DNA]</scope>
    <source>
        <strain evidence="3 4">KCTC 23315</strain>
    </source>
</reference>
<dbReference type="InterPro" id="IPR001296">
    <property type="entry name" value="Glyco_trans_1"/>
</dbReference>
<dbReference type="GO" id="GO:0016757">
    <property type="term" value="F:glycosyltransferase activity"/>
    <property type="evidence" value="ECO:0007669"/>
    <property type="project" value="UniProtKB-KW"/>
</dbReference>
<sequence>MRNQVEALAALNPAYFQMEWQCERMPWRLLRYPIFWLQFVWRYVLSRQRFDVLHVHFFYPTIWLALTYRLLRNPKVKIVVTCHGTDIYAYQPESRWYKAAAARVDQWIFVSAQLQQRFFRQDIRAEVLPAGIHALYGQVPALPLAEKDIDVLYVGTLDFNKGMDRLIALLPALGGKKVVVIGHGPWHAQLSAAALQYPQLTLVSAQGAAQLKDYYQRSKLFISLSRNESFGLVMTEAMACGTPVVATTTDGSRMQLQHGINGYLIDTQDEATLLQVLGEKIQLLLSLPPADYQQLQQACQTSAKPYLLDKVAARLTEIYQQLTTVPADN</sequence>
<evidence type="ECO:0000313" key="4">
    <source>
        <dbReference type="Proteomes" id="UP001589813"/>
    </source>
</evidence>
<dbReference type="EC" id="2.4.-.-" evidence="3"/>
<keyword evidence="3" id="KW-0808">Transferase</keyword>
<keyword evidence="3" id="KW-0328">Glycosyltransferase</keyword>
<dbReference type="EMBL" id="JBHLXP010000005">
    <property type="protein sequence ID" value="MFC0049966.1"/>
    <property type="molecule type" value="Genomic_DNA"/>
</dbReference>